<dbReference type="PANTHER" id="PTHR11692">
    <property type="entry name" value="BIFUNCTIONAL PURINE BIOSYNTHESIS PROTEIN PURH"/>
    <property type="match status" value="1"/>
</dbReference>
<feature type="non-terminal residue" evidence="1">
    <location>
        <position position="259"/>
    </location>
</feature>
<dbReference type="GO" id="GO:0004643">
    <property type="term" value="F:phosphoribosylaminoimidazolecarboxamide formyltransferase activity"/>
    <property type="evidence" value="ECO:0007669"/>
    <property type="project" value="InterPro"/>
</dbReference>
<dbReference type="GO" id="GO:0006189">
    <property type="term" value="P:'de novo' IMP biosynthetic process"/>
    <property type="evidence" value="ECO:0007669"/>
    <property type="project" value="TreeGrafter"/>
</dbReference>
<feature type="non-terminal residue" evidence="1">
    <location>
        <position position="1"/>
    </location>
</feature>
<dbReference type="Gene3D" id="3.40.140.20">
    <property type="match status" value="2"/>
</dbReference>
<evidence type="ECO:0000313" key="1">
    <source>
        <dbReference type="EMBL" id="GAG26080.1"/>
    </source>
</evidence>
<protein>
    <recommendedName>
        <fullName evidence="2">MGS-like domain-containing protein</fullName>
    </recommendedName>
</protein>
<dbReference type="EMBL" id="BARS01034786">
    <property type="protein sequence ID" value="GAG26080.1"/>
    <property type="molecule type" value="Genomic_DNA"/>
</dbReference>
<dbReference type="InterPro" id="IPR024051">
    <property type="entry name" value="AICAR_Tfase_dup_dom_sf"/>
</dbReference>
<dbReference type="AlphaFoldDB" id="X0W6A3"/>
<organism evidence="1">
    <name type="scientific">marine sediment metagenome</name>
    <dbReference type="NCBI Taxonomy" id="412755"/>
    <lineage>
        <taxon>unclassified sequences</taxon>
        <taxon>metagenomes</taxon>
        <taxon>ecological metagenomes</taxon>
    </lineage>
</organism>
<dbReference type="SUPFAM" id="SSF53927">
    <property type="entry name" value="Cytidine deaminase-like"/>
    <property type="match status" value="1"/>
</dbReference>
<dbReference type="GO" id="GO:0003937">
    <property type="term" value="F:IMP cyclohydrolase activity"/>
    <property type="evidence" value="ECO:0007669"/>
    <property type="project" value="InterPro"/>
</dbReference>
<proteinExistence type="predicted"/>
<dbReference type="InterPro" id="IPR016193">
    <property type="entry name" value="Cytidine_deaminase-like"/>
</dbReference>
<dbReference type="Pfam" id="PF01808">
    <property type="entry name" value="AICARFT_IMPCHas"/>
    <property type="match status" value="1"/>
</dbReference>
<evidence type="ECO:0008006" key="2">
    <source>
        <dbReference type="Google" id="ProtNLM"/>
    </source>
</evidence>
<comment type="caution">
    <text evidence="1">The sequence shown here is derived from an EMBL/GenBank/DDBJ whole genome shotgun (WGS) entry which is preliminary data.</text>
</comment>
<name>X0W6A3_9ZZZZ</name>
<dbReference type="InterPro" id="IPR002695">
    <property type="entry name" value="PurH-like"/>
</dbReference>
<gene>
    <name evidence="1" type="ORF">S01H1_53699</name>
</gene>
<sequence>ALKVFQRVADYNSEIDRFFSEKLLGKKILRMSFVDGKELRYGENPHQRGTYFRDPGSGFGFSQLNGKPLSFNNLSDMNAAVSIAGEFDEDECVSVVVKHANPCGVATGKTPLDAFKLARQTDPLSAFGGIISFNMEVALDVAQEINKTFVEVVVAPSFSKQGLDELRQKKNLRVIEINKFPDLSGEHDYKKISGGLLVQDVDTKELRKADLKTVTEKRPTEEQIQAMMFGWRVLRHVKSNAVIFVGKDRTLGIGAGQMS</sequence>
<accession>X0W6A3</accession>
<dbReference type="PANTHER" id="PTHR11692:SF0">
    <property type="entry name" value="BIFUNCTIONAL PURINE BIOSYNTHESIS PROTEIN ATIC"/>
    <property type="match status" value="1"/>
</dbReference>
<dbReference type="SMART" id="SM00798">
    <property type="entry name" value="AICARFT_IMPCHas"/>
    <property type="match status" value="1"/>
</dbReference>
<dbReference type="GO" id="GO:0005829">
    <property type="term" value="C:cytosol"/>
    <property type="evidence" value="ECO:0007669"/>
    <property type="project" value="TreeGrafter"/>
</dbReference>
<reference evidence="1" key="1">
    <citation type="journal article" date="2014" name="Front. Microbiol.">
        <title>High frequency of phylogenetically diverse reductive dehalogenase-homologous genes in deep subseafloor sedimentary metagenomes.</title>
        <authorList>
            <person name="Kawai M."/>
            <person name="Futagami T."/>
            <person name="Toyoda A."/>
            <person name="Takaki Y."/>
            <person name="Nishi S."/>
            <person name="Hori S."/>
            <person name="Arai W."/>
            <person name="Tsubouchi T."/>
            <person name="Morono Y."/>
            <person name="Uchiyama I."/>
            <person name="Ito T."/>
            <person name="Fujiyama A."/>
            <person name="Inagaki F."/>
            <person name="Takami H."/>
        </authorList>
    </citation>
    <scope>NUCLEOTIDE SEQUENCE</scope>
    <source>
        <strain evidence="1">Expedition CK06-06</strain>
    </source>
</reference>